<feature type="binding site" evidence="1">
    <location>
        <position position="23"/>
    </location>
    <ligand>
        <name>Zn(2+)</name>
        <dbReference type="ChEBI" id="CHEBI:29105"/>
    </ligand>
</feature>
<organism evidence="4 5">
    <name type="scientific">Liquorilactobacillus uvarum DSM 19971</name>
    <dbReference type="NCBI Taxonomy" id="1423812"/>
    <lineage>
        <taxon>Bacteria</taxon>
        <taxon>Bacillati</taxon>
        <taxon>Bacillota</taxon>
        <taxon>Bacilli</taxon>
        <taxon>Lactobacillales</taxon>
        <taxon>Lactobacillaceae</taxon>
        <taxon>Liquorilactobacillus</taxon>
    </lineage>
</organism>
<comment type="caution">
    <text evidence="4">The sequence shown here is derived from an EMBL/GenBank/DDBJ whole genome shotgun (WGS) entry which is preliminary data.</text>
</comment>
<feature type="binding site" evidence="1">
    <location>
        <position position="20"/>
    </location>
    <ligand>
        <name>Zn(2+)</name>
        <dbReference type="ChEBI" id="CHEBI:29105"/>
    </ligand>
</feature>
<accession>A0A0R1Q8L6</accession>
<feature type="binding site" evidence="2">
    <location>
        <position position="80"/>
    </location>
    <ligand>
        <name>S-adenosyl-L-methionine</name>
        <dbReference type="ChEBI" id="CHEBI:59789"/>
    </ligand>
</feature>
<dbReference type="PIRSF" id="PIRSF018249">
    <property type="entry name" value="MyrA_prd"/>
    <property type="match status" value="1"/>
</dbReference>
<feature type="domain" description="Methyltransferase" evidence="3">
    <location>
        <begin position="94"/>
        <end position="208"/>
    </location>
</feature>
<evidence type="ECO:0000256" key="1">
    <source>
        <dbReference type="PIRSR" id="PIRSR018249-1"/>
    </source>
</evidence>
<dbReference type="InterPro" id="IPR029063">
    <property type="entry name" value="SAM-dependent_MTases_sf"/>
</dbReference>
<keyword evidence="1" id="KW-0479">Metal-binding</keyword>
<dbReference type="Proteomes" id="UP000051155">
    <property type="component" value="Unassembled WGS sequence"/>
</dbReference>
<evidence type="ECO:0000313" key="5">
    <source>
        <dbReference type="Proteomes" id="UP000051155"/>
    </source>
</evidence>
<dbReference type="InterPro" id="IPR025714">
    <property type="entry name" value="Methyltranfer_dom"/>
</dbReference>
<reference evidence="4 5" key="1">
    <citation type="journal article" date="2015" name="Genome Announc.">
        <title>Expanding the biotechnology potential of lactobacilli through comparative genomics of 213 strains and associated genera.</title>
        <authorList>
            <person name="Sun Z."/>
            <person name="Harris H.M."/>
            <person name="McCann A."/>
            <person name="Guo C."/>
            <person name="Argimon S."/>
            <person name="Zhang W."/>
            <person name="Yang X."/>
            <person name="Jeffery I.B."/>
            <person name="Cooney J.C."/>
            <person name="Kagawa T.F."/>
            <person name="Liu W."/>
            <person name="Song Y."/>
            <person name="Salvetti E."/>
            <person name="Wrobel A."/>
            <person name="Rasinkangas P."/>
            <person name="Parkhill J."/>
            <person name="Rea M.C."/>
            <person name="O'Sullivan O."/>
            <person name="Ritari J."/>
            <person name="Douillard F.P."/>
            <person name="Paul Ross R."/>
            <person name="Yang R."/>
            <person name="Briner A.E."/>
            <person name="Felis G.E."/>
            <person name="de Vos W.M."/>
            <person name="Barrangou R."/>
            <person name="Klaenhammer T.R."/>
            <person name="Caufield P.W."/>
            <person name="Cui Y."/>
            <person name="Zhang H."/>
            <person name="O'Toole P.W."/>
        </authorList>
    </citation>
    <scope>NUCLEOTIDE SEQUENCE [LARGE SCALE GENOMIC DNA]</scope>
    <source>
        <strain evidence="4 5">DSM 19971</strain>
    </source>
</reference>
<keyword evidence="1" id="KW-0862">Zinc</keyword>
<gene>
    <name evidence="4" type="ORF">FD20_GL000899</name>
</gene>
<evidence type="ECO:0000313" key="4">
    <source>
        <dbReference type="EMBL" id="KRL38826.1"/>
    </source>
</evidence>
<keyword evidence="4" id="KW-0808">Transferase</keyword>
<dbReference type="PATRIC" id="fig|1423812.3.peg.964"/>
<keyword evidence="4" id="KW-0489">Methyltransferase</keyword>
<feature type="binding site" evidence="2">
    <location>
        <position position="195"/>
    </location>
    <ligand>
        <name>S-adenosyl-L-methionine</name>
        <dbReference type="ChEBI" id="CHEBI:59789"/>
    </ligand>
</feature>
<dbReference type="InterPro" id="IPR016718">
    <property type="entry name" value="rRNA_m1G-MeTrfase_A_prd"/>
</dbReference>
<feature type="binding site" evidence="2">
    <location>
        <begin position="106"/>
        <end position="107"/>
    </location>
    <ligand>
        <name>S-adenosyl-L-methionine</name>
        <dbReference type="ChEBI" id="CHEBI:59789"/>
    </ligand>
</feature>
<keyword evidence="2" id="KW-0949">S-adenosyl-L-methionine</keyword>
<sequence>MKKIERGMAFVDEKMDIFKCPVCGESFEKIVGRSVNCLKGHQFDFSKKGTLYFLKHGVKSDYDDAKMWQARRSVLRAGLFKPIIDEITDQLPKNKSLRIVDAGCGEGSTLKYVEEQRANKQDAYVGFDISKRAINLATQDEGAGFFCIADLAQLPFASASFDVILDMFSPSAYEEFDRILKSEGFLFKIIPNENYLIELRHMLYKKNDSHYSYSNDKVLSLFKKHYPHANVKKITYEFSLSNTSFENLLYMTPLHWGAAAEKIDAALEKGLEKITIDVLLLTIENN</sequence>
<feature type="binding site" evidence="1">
    <location>
        <position position="37"/>
    </location>
    <ligand>
        <name>Zn(2+)</name>
        <dbReference type="ChEBI" id="CHEBI:29105"/>
    </ligand>
</feature>
<evidence type="ECO:0000259" key="3">
    <source>
        <dbReference type="Pfam" id="PF13847"/>
    </source>
</evidence>
<dbReference type="Gene3D" id="3.40.50.150">
    <property type="entry name" value="Vaccinia Virus protein VP39"/>
    <property type="match status" value="1"/>
</dbReference>
<dbReference type="Pfam" id="PF13847">
    <property type="entry name" value="Methyltransf_31"/>
    <property type="match status" value="1"/>
</dbReference>
<dbReference type="EMBL" id="AZEG01000002">
    <property type="protein sequence ID" value="KRL38826.1"/>
    <property type="molecule type" value="Genomic_DNA"/>
</dbReference>
<keyword evidence="5" id="KW-1185">Reference proteome</keyword>
<dbReference type="RefSeq" id="WP_057735767.1">
    <property type="nucleotide sequence ID" value="NZ_AZEG01000002.1"/>
</dbReference>
<dbReference type="AlphaFoldDB" id="A0A0R1Q8L6"/>
<dbReference type="OrthoDB" id="5522265at2"/>
<evidence type="ECO:0000256" key="2">
    <source>
        <dbReference type="PIRSR" id="PIRSR018249-2"/>
    </source>
</evidence>
<feature type="binding site" evidence="1">
    <location>
        <position position="41"/>
    </location>
    <ligand>
        <name>Zn(2+)</name>
        <dbReference type="ChEBI" id="CHEBI:29105"/>
    </ligand>
</feature>
<dbReference type="GO" id="GO:0032259">
    <property type="term" value="P:methylation"/>
    <property type="evidence" value="ECO:0007669"/>
    <property type="project" value="UniProtKB-KW"/>
</dbReference>
<dbReference type="CDD" id="cd02440">
    <property type="entry name" value="AdoMet_MTases"/>
    <property type="match status" value="1"/>
</dbReference>
<dbReference type="GO" id="GO:0046872">
    <property type="term" value="F:metal ion binding"/>
    <property type="evidence" value="ECO:0007669"/>
    <property type="project" value="UniProtKB-KW"/>
</dbReference>
<name>A0A0R1Q8L6_9LACO</name>
<proteinExistence type="predicted"/>
<dbReference type="GO" id="GO:0008168">
    <property type="term" value="F:methyltransferase activity"/>
    <property type="evidence" value="ECO:0007669"/>
    <property type="project" value="UniProtKB-KW"/>
</dbReference>
<protein>
    <submittedName>
        <fullName evidence="4">23S rRNA m(1)G 745 methyltransferase</fullName>
    </submittedName>
</protein>
<dbReference type="STRING" id="1423812.FD20_GL000899"/>
<dbReference type="SUPFAM" id="SSF53335">
    <property type="entry name" value="S-adenosyl-L-methionine-dependent methyltransferases"/>
    <property type="match status" value="1"/>
</dbReference>